<evidence type="ECO:0000313" key="2">
    <source>
        <dbReference type="EMBL" id="QPK01874.1"/>
    </source>
</evidence>
<name>A0A7T0DYL4_9ENTR</name>
<dbReference type="InterPro" id="IPR045455">
    <property type="entry name" value="NrS-1_pol-like_helicase"/>
</dbReference>
<dbReference type="AlphaFoldDB" id="A0A7T0DYL4"/>
<dbReference type="SUPFAM" id="SSF52540">
    <property type="entry name" value="P-loop containing nucleoside triphosphate hydrolases"/>
    <property type="match status" value="1"/>
</dbReference>
<organism evidence="2">
    <name type="scientific">Enterobacter mori</name>
    <dbReference type="NCBI Taxonomy" id="539813"/>
    <lineage>
        <taxon>Bacteria</taxon>
        <taxon>Pseudomonadati</taxon>
        <taxon>Pseudomonadota</taxon>
        <taxon>Gammaproteobacteria</taxon>
        <taxon>Enterobacterales</taxon>
        <taxon>Enterobacteriaceae</taxon>
        <taxon>Enterobacter</taxon>
    </lineage>
</organism>
<evidence type="ECO:0000259" key="1">
    <source>
        <dbReference type="Pfam" id="PF19263"/>
    </source>
</evidence>
<reference evidence="2" key="1">
    <citation type="submission" date="2020-09" db="EMBL/GenBank/DDBJ databases">
        <title>First Report of a novel Colistin-Resistant species of Enterobacter cloacae complex Producing MCR-5 isolated from hospital sewage water.</title>
        <authorList>
            <person name="Zhou K."/>
        </authorList>
    </citation>
    <scope>NUCLEOTIDE SEQUENCE [LARGE SCALE GENOMIC DNA]</scope>
    <source>
        <strain evidence="2">HSW1412</strain>
    </source>
</reference>
<feature type="domain" description="NrS-1 polymerase-like helicase" evidence="1">
    <location>
        <begin position="186"/>
        <end position="294"/>
    </location>
</feature>
<dbReference type="EMBL" id="CP061801">
    <property type="protein sequence ID" value="QPK01874.1"/>
    <property type="molecule type" value="Genomic_DNA"/>
</dbReference>
<dbReference type="Gene3D" id="3.40.50.300">
    <property type="entry name" value="P-loop containing nucleotide triphosphate hydrolases"/>
    <property type="match status" value="1"/>
</dbReference>
<dbReference type="Pfam" id="PF19263">
    <property type="entry name" value="DUF5906"/>
    <property type="match status" value="1"/>
</dbReference>
<proteinExistence type="predicted"/>
<gene>
    <name evidence="2" type="ORF">IDM36_07105</name>
</gene>
<sequence>MPNPNNEKIIDNAASNDADGIYIDEKNVHERLAHQFAEYLIKQGYFYLARSNGADLYSTLTGKFHAFHAETNLYQQWLSKQPEGRNSGNNPLLLSVLRQRIQYASAREFIPGGDRPLVHEADGVPVLNTWRPYEPQTTATAGIDLSLWVEYLERLFPVTQERHTVCQWLAHMFQRPEEKPSWHLMLTSDTGTGKGFLFNQILYPLLNKQASLLNSYEKLTGKFSSVLSSSLLVFLDDCQSMSKTLQTQLKSLLTERRQQVEEKYAQARMVDTCTRFILASNEKRPLKLDANERRWYAVSYLEHQQDREDTTQFIDRLDKWLQEEGNLDALYFWFQQYDLAGFNPNRCEHTETLTSMIEQSRSMLDIELTDWLESNKVFKMDMLKSVFHESTDKVKRKLEELGYRQAPIYTNGQNVDRSRYWFPRDWKPKQAAQWVEERKVDGGIKPTLSV</sequence>
<dbReference type="InterPro" id="IPR027417">
    <property type="entry name" value="P-loop_NTPase"/>
</dbReference>
<accession>A0A7T0DYL4</accession>
<protein>
    <recommendedName>
        <fullName evidence="1">NrS-1 polymerase-like helicase domain-containing protein</fullName>
    </recommendedName>
</protein>